<dbReference type="InterPro" id="IPR050563">
    <property type="entry name" value="4-hydroxybenzoyl-CoA_TE"/>
</dbReference>
<comment type="caution">
    <text evidence="3">The sequence shown here is derived from an EMBL/GenBank/DDBJ whole genome shotgun (WGS) entry which is preliminary data.</text>
</comment>
<dbReference type="CDD" id="cd00586">
    <property type="entry name" value="4HBT"/>
    <property type="match status" value="1"/>
</dbReference>
<evidence type="ECO:0000313" key="4">
    <source>
        <dbReference type="Proteomes" id="UP001597120"/>
    </source>
</evidence>
<dbReference type="GO" id="GO:0016787">
    <property type="term" value="F:hydrolase activity"/>
    <property type="evidence" value="ECO:0007669"/>
    <property type="project" value="UniProtKB-KW"/>
</dbReference>
<keyword evidence="2 3" id="KW-0378">Hydrolase</keyword>
<dbReference type="NCBIfam" id="TIGR00051">
    <property type="entry name" value="YbgC/FadM family acyl-CoA thioesterase"/>
    <property type="match status" value="1"/>
</dbReference>
<dbReference type="InterPro" id="IPR006684">
    <property type="entry name" value="YbgC/YbaW"/>
</dbReference>
<dbReference type="RefSeq" id="WP_144932168.1">
    <property type="nucleotide sequence ID" value="NZ_JBHTIU010000039.1"/>
</dbReference>
<dbReference type="PANTHER" id="PTHR31793:SF27">
    <property type="entry name" value="NOVEL THIOESTERASE SUPERFAMILY DOMAIN AND SAPOSIN A-TYPE DOMAIN CONTAINING PROTEIN (0610012H03RIK)"/>
    <property type="match status" value="1"/>
</dbReference>
<dbReference type="Proteomes" id="UP001597120">
    <property type="component" value="Unassembled WGS sequence"/>
</dbReference>
<dbReference type="InterPro" id="IPR029069">
    <property type="entry name" value="HotDog_dom_sf"/>
</dbReference>
<reference evidence="4" key="1">
    <citation type="journal article" date="2019" name="Int. J. Syst. Evol. Microbiol.">
        <title>The Global Catalogue of Microorganisms (GCM) 10K type strain sequencing project: providing services to taxonomists for standard genome sequencing and annotation.</title>
        <authorList>
            <consortium name="The Broad Institute Genomics Platform"/>
            <consortium name="The Broad Institute Genome Sequencing Center for Infectious Disease"/>
            <person name="Wu L."/>
            <person name="Ma J."/>
        </authorList>
    </citation>
    <scope>NUCLEOTIDE SEQUENCE [LARGE SCALE GENOMIC DNA]</scope>
    <source>
        <strain evidence="4">CCUG 57263</strain>
    </source>
</reference>
<dbReference type="Gene3D" id="3.10.129.10">
    <property type="entry name" value="Hotdog Thioesterase"/>
    <property type="match status" value="1"/>
</dbReference>
<sequence length="154" mass="18202">MNRWHVHSIRVRYEETDQMGVVYHANYLTWFEIGRTEMIRETGFTYRELEANRLLLPLVEASMKFKQPARYDDEVAIYTRMADVTPISIVFESQVRRAEGGEAESGRQADVDDQPEGELLVSGMTKHIWVNPEWKPVRLDRQFPELYERLPVNR</sequence>
<accession>A0ABW3DCY4</accession>
<gene>
    <name evidence="3" type="ORF">ACFQ03_13485</name>
</gene>
<dbReference type="PIRSF" id="PIRSF003230">
    <property type="entry name" value="YbgC"/>
    <property type="match status" value="1"/>
</dbReference>
<dbReference type="InterPro" id="IPR008272">
    <property type="entry name" value="HB-CoA_thioesterase_AS"/>
</dbReference>
<dbReference type="EC" id="3.1.2.-" evidence="3"/>
<organism evidence="3 4">
    <name type="scientific">Paenibacillus residui</name>
    <dbReference type="NCBI Taxonomy" id="629724"/>
    <lineage>
        <taxon>Bacteria</taxon>
        <taxon>Bacillati</taxon>
        <taxon>Bacillota</taxon>
        <taxon>Bacilli</taxon>
        <taxon>Bacillales</taxon>
        <taxon>Paenibacillaceae</taxon>
        <taxon>Paenibacillus</taxon>
    </lineage>
</organism>
<keyword evidence="4" id="KW-1185">Reference proteome</keyword>
<dbReference type="EMBL" id="JBHTIU010000039">
    <property type="protein sequence ID" value="MFD0870168.1"/>
    <property type="molecule type" value="Genomic_DNA"/>
</dbReference>
<dbReference type="SUPFAM" id="SSF54637">
    <property type="entry name" value="Thioesterase/thiol ester dehydrase-isomerase"/>
    <property type="match status" value="1"/>
</dbReference>
<dbReference type="PROSITE" id="PS01328">
    <property type="entry name" value="4HBCOA_THIOESTERASE"/>
    <property type="match status" value="1"/>
</dbReference>
<evidence type="ECO:0000256" key="1">
    <source>
        <dbReference type="ARBA" id="ARBA00005953"/>
    </source>
</evidence>
<protein>
    <submittedName>
        <fullName evidence="3">Acyl-CoA thioesterase</fullName>
        <ecNumber evidence="3">3.1.2.-</ecNumber>
    </submittedName>
</protein>
<evidence type="ECO:0000256" key="2">
    <source>
        <dbReference type="ARBA" id="ARBA00022801"/>
    </source>
</evidence>
<dbReference type="PANTHER" id="PTHR31793">
    <property type="entry name" value="4-HYDROXYBENZOYL-COA THIOESTERASE FAMILY MEMBER"/>
    <property type="match status" value="1"/>
</dbReference>
<proteinExistence type="inferred from homology"/>
<name>A0ABW3DCY4_9BACL</name>
<comment type="similarity">
    <text evidence="1">Belongs to the 4-hydroxybenzoyl-CoA thioesterase family.</text>
</comment>
<evidence type="ECO:0000313" key="3">
    <source>
        <dbReference type="EMBL" id="MFD0870168.1"/>
    </source>
</evidence>
<dbReference type="Pfam" id="PF13279">
    <property type="entry name" value="4HBT_2"/>
    <property type="match status" value="1"/>
</dbReference>